<dbReference type="KEGG" id="uam:UABAM_03086"/>
<dbReference type="GO" id="GO:0003688">
    <property type="term" value="F:DNA replication origin binding"/>
    <property type="evidence" value="ECO:0007669"/>
    <property type="project" value="UniProtKB-UniRule"/>
</dbReference>
<dbReference type="GO" id="GO:0005886">
    <property type="term" value="C:plasma membrane"/>
    <property type="evidence" value="ECO:0007669"/>
    <property type="project" value="TreeGrafter"/>
</dbReference>
<dbReference type="GO" id="GO:0005737">
    <property type="term" value="C:cytoplasm"/>
    <property type="evidence" value="ECO:0007669"/>
    <property type="project" value="UniProtKB-SubCell"/>
</dbReference>
<name>A0A5S9F3G7_UABAM</name>
<evidence type="ECO:0000256" key="1">
    <source>
        <dbReference type="ARBA" id="ARBA00006583"/>
    </source>
</evidence>
<dbReference type="AlphaFoldDB" id="A0A5S9F3G7"/>
<comment type="caution">
    <text evidence="8">Lacks conserved residue(s) required for the propagation of feature annotation.</text>
</comment>
<evidence type="ECO:0000259" key="13">
    <source>
        <dbReference type="SMART" id="SM00760"/>
    </source>
</evidence>
<feature type="region of interest" description="Domain I, interacts with DnaA modulators" evidence="8">
    <location>
        <begin position="1"/>
        <end position="100"/>
    </location>
</feature>
<dbReference type="InterPro" id="IPR003593">
    <property type="entry name" value="AAA+_ATPase"/>
</dbReference>
<dbReference type="InterPro" id="IPR013317">
    <property type="entry name" value="DnaA_dom"/>
</dbReference>
<sequence length="467" mass="53839">MTSDYNKNLWNAVLAELEEKVSNRHHSLWFQNTELISYSKDLLTISVENEFIQQRILENHKQDIVDAVFKCCGDQPELELIIREENKEEQGFFDFEEKANAYWQQEGAKEFPAVHANIEAVKQRIQLNDLYTFDNFVVGPSNQLAHAAALAVANKPGETYNPLFMYGAVGLGKTHLLQAICHNILSASEKHNIVYLSCEEFINQFITSVEHGNVEGFRQTFRYIDILVIDDIHFLANKERTQEEFFHVFNMFYNAHKQIILSSDSPPSEIPELRERLVSRFKWGLVSQVDVPTFETRVAIVKKKSRLKGTPFNDSVCQYVSENIVSNIRELEGAINHLLALSDLHKQNITIEFAQQHLKEVIIPEETMIQLPLIMNVVAKEFNVTIADLQSKKRHKSIVVPRQAGMYLAKKLTNYSLLEIANFFGKRDHTTVLHAVEKIKDLRKQDKDLHEKLVDIEYKISGTDSHE</sequence>
<keyword evidence="5 8" id="KW-0067">ATP-binding</keyword>
<dbReference type="SMART" id="SM00760">
    <property type="entry name" value="Bac_DnaA_C"/>
    <property type="match status" value="1"/>
</dbReference>
<feature type="region of interest" description="Domain IV, binds dsDNA" evidence="8">
    <location>
        <begin position="343"/>
        <end position="467"/>
    </location>
</feature>
<dbReference type="PANTHER" id="PTHR30050:SF2">
    <property type="entry name" value="CHROMOSOMAL REPLICATION INITIATOR PROTEIN DNAA"/>
    <property type="match status" value="1"/>
</dbReference>
<dbReference type="GO" id="GO:0006275">
    <property type="term" value="P:regulation of DNA replication"/>
    <property type="evidence" value="ECO:0007669"/>
    <property type="project" value="UniProtKB-UniRule"/>
</dbReference>
<feature type="region of interest" description="Domain III, AAA+ region" evidence="8">
    <location>
        <begin position="126"/>
        <end position="342"/>
    </location>
</feature>
<feature type="binding site" evidence="8">
    <location>
        <position position="172"/>
    </location>
    <ligand>
        <name>ATP</name>
        <dbReference type="ChEBI" id="CHEBI:30616"/>
    </ligand>
</feature>
<dbReference type="OrthoDB" id="9807019at2"/>
<dbReference type="InterPro" id="IPR020591">
    <property type="entry name" value="Chromosome_initiator_DnaA-like"/>
</dbReference>
<dbReference type="CDD" id="cd00009">
    <property type="entry name" value="AAA"/>
    <property type="match status" value="1"/>
</dbReference>
<dbReference type="SUPFAM" id="SSF48295">
    <property type="entry name" value="TrpR-like"/>
    <property type="match status" value="1"/>
</dbReference>
<organism evidence="14 15">
    <name type="scientific">Uabimicrobium amorphum</name>
    <dbReference type="NCBI Taxonomy" id="2596890"/>
    <lineage>
        <taxon>Bacteria</taxon>
        <taxon>Pseudomonadati</taxon>
        <taxon>Planctomycetota</taxon>
        <taxon>Candidatus Uabimicrobiia</taxon>
        <taxon>Candidatus Uabimicrobiales</taxon>
        <taxon>Candidatus Uabimicrobiaceae</taxon>
        <taxon>Candidatus Uabimicrobium</taxon>
    </lineage>
</organism>
<evidence type="ECO:0000259" key="12">
    <source>
        <dbReference type="SMART" id="SM00382"/>
    </source>
</evidence>
<evidence type="ECO:0000313" key="14">
    <source>
        <dbReference type="EMBL" id="BBM84725.1"/>
    </source>
</evidence>
<evidence type="ECO:0000256" key="4">
    <source>
        <dbReference type="ARBA" id="ARBA00022741"/>
    </source>
</evidence>
<dbReference type="GO" id="GO:0005524">
    <property type="term" value="F:ATP binding"/>
    <property type="evidence" value="ECO:0007669"/>
    <property type="project" value="UniProtKB-UniRule"/>
</dbReference>
<feature type="binding site" evidence="8">
    <location>
        <position position="174"/>
    </location>
    <ligand>
        <name>ATP</name>
        <dbReference type="ChEBI" id="CHEBI:30616"/>
    </ligand>
</feature>
<dbReference type="PANTHER" id="PTHR30050">
    <property type="entry name" value="CHROMOSOMAL REPLICATION INITIATOR PROTEIN DNAA"/>
    <property type="match status" value="1"/>
</dbReference>
<dbReference type="GO" id="GO:0008289">
    <property type="term" value="F:lipid binding"/>
    <property type="evidence" value="ECO:0007669"/>
    <property type="project" value="UniProtKB-KW"/>
</dbReference>
<evidence type="ECO:0000313" key="15">
    <source>
        <dbReference type="Proteomes" id="UP000326354"/>
    </source>
</evidence>
<keyword evidence="7 8" id="KW-0238">DNA-binding</keyword>
<evidence type="ECO:0000256" key="5">
    <source>
        <dbReference type="ARBA" id="ARBA00022840"/>
    </source>
</evidence>
<keyword evidence="3 8" id="KW-0235">DNA replication</keyword>
<feature type="binding site" evidence="8">
    <location>
        <position position="170"/>
    </location>
    <ligand>
        <name>ATP</name>
        <dbReference type="ChEBI" id="CHEBI:30616"/>
    </ligand>
</feature>
<keyword evidence="4 8" id="KW-0547">Nucleotide-binding</keyword>
<dbReference type="Gene3D" id="1.10.1750.10">
    <property type="match status" value="1"/>
</dbReference>
<protein>
    <recommendedName>
        <fullName evidence="8 9">Chromosomal replication initiator protein DnaA</fullName>
    </recommendedName>
</protein>
<dbReference type="InterPro" id="IPR038454">
    <property type="entry name" value="DnaA_N_sf"/>
</dbReference>
<feature type="domain" description="AAA+ ATPase" evidence="12">
    <location>
        <begin position="159"/>
        <end position="290"/>
    </location>
</feature>
<dbReference type="InterPro" id="IPR018312">
    <property type="entry name" value="Chromosome_initiator_DnaA_CS"/>
</dbReference>
<dbReference type="Gene3D" id="3.30.300.180">
    <property type="match status" value="1"/>
</dbReference>
<evidence type="ECO:0000256" key="10">
    <source>
        <dbReference type="RuleBase" id="RU000577"/>
    </source>
</evidence>
<dbReference type="EMBL" id="AP019860">
    <property type="protein sequence ID" value="BBM84725.1"/>
    <property type="molecule type" value="Genomic_DNA"/>
</dbReference>
<dbReference type="Pfam" id="PF11638">
    <property type="entry name" value="DnaA_N"/>
    <property type="match status" value="1"/>
</dbReference>
<reference evidence="14 15" key="1">
    <citation type="submission" date="2019-08" db="EMBL/GenBank/DDBJ databases">
        <title>Complete genome sequence of Candidatus Uab amorphum.</title>
        <authorList>
            <person name="Shiratori T."/>
            <person name="Suzuki S."/>
            <person name="Kakizawa Y."/>
            <person name="Ishida K."/>
        </authorList>
    </citation>
    <scope>NUCLEOTIDE SEQUENCE [LARGE SCALE GENOMIC DNA]</scope>
    <source>
        <strain evidence="14 15">SRT547</strain>
    </source>
</reference>
<dbReference type="RefSeq" id="WP_151968859.1">
    <property type="nucleotide sequence ID" value="NZ_AP019860.1"/>
</dbReference>
<dbReference type="Pfam" id="PF08299">
    <property type="entry name" value="Bac_DnaA_C"/>
    <property type="match status" value="1"/>
</dbReference>
<evidence type="ECO:0000256" key="3">
    <source>
        <dbReference type="ARBA" id="ARBA00022705"/>
    </source>
</evidence>
<evidence type="ECO:0000256" key="6">
    <source>
        <dbReference type="ARBA" id="ARBA00023121"/>
    </source>
</evidence>
<dbReference type="PROSITE" id="PS01008">
    <property type="entry name" value="DNAA"/>
    <property type="match status" value="1"/>
</dbReference>
<dbReference type="CDD" id="cd06571">
    <property type="entry name" value="Bac_DnaA_C"/>
    <property type="match status" value="1"/>
</dbReference>
<dbReference type="SUPFAM" id="SSF52540">
    <property type="entry name" value="P-loop containing nucleoside triphosphate hydrolases"/>
    <property type="match status" value="1"/>
</dbReference>
<comment type="domain">
    <text evidence="8">Domain I is involved in oligomerization and binding regulators, domain II is flexibile and of varying length in different bacteria, domain III forms the AAA+ region, while domain IV binds dsDNA.</text>
</comment>
<dbReference type="FunFam" id="3.40.50.300:FF:000668">
    <property type="entry name" value="Chromosomal replication initiator protein DnaA"/>
    <property type="match status" value="1"/>
</dbReference>
<dbReference type="Gene3D" id="1.10.8.60">
    <property type="match status" value="1"/>
</dbReference>
<keyword evidence="2 8" id="KW-0963">Cytoplasm</keyword>
<dbReference type="InterPro" id="IPR013159">
    <property type="entry name" value="DnaA_C"/>
</dbReference>
<keyword evidence="6 8" id="KW-0446">Lipid-binding</keyword>
<comment type="function">
    <text evidence="8 10">Plays an essential role in the initiation and regulation of chromosomal replication. ATP-DnaA binds to the origin of replication (oriC) to initiate formation of the DNA replication initiation complex once per cell cycle. Binds the DnaA box (a 9 base pair repeat at the origin) and separates the double-stranded (ds)DNA. Forms a right-handed helical filament on oriC DNA; dsDNA binds to the exterior of the filament while single-stranded (ss)DNA is stabiized in the filament's interior. The ATP-DnaA-oriC complex binds and stabilizes one strand of the AT-rich DNA unwinding element (DUE), permitting loading of DNA polymerase. After initiation quickly degrades to an ADP-DnaA complex that is not apt for DNA replication. Binds acidic phospholipids.</text>
</comment>
<accession>A0A5S9F3G7</accession>
<evidence type="ECO:0000256" key="9">
    <source>
        <dbReference type="NCBIfam" id="TIGR00362"/>
    </source>
</evidence>
<feature type="binding site" evidence="8">
    <location>
        <position position="173"/>
    </location>
    <ligand>
        <name>ATP</name>
        <dbReference type="ChEBI" id="CHEBI:30616"/>
    </ligand>
</feature>
<feature type="domain" description="Chromosomal replication initiator DnaA C-terminal" evidence="13">
    <location>
        <begin position="370"/>
        <end position="439"/>
    </location>
</feature>
<dbReference type="Proteomes" id="UP000326354">
    <property type="component" value="Chromosome"/>
</dbReference>
<evidence type="ECO:0000256" key="11">
    <source>
        <dbReference type="RuleBase" id="RU004227"/>
    </source>
</evidence>
<dbReference type="InterPro" id="IPR001957">
    <property type="entry name" value="Chromosome_initiator_DnaA"/>
</dbReference>
<dbReference type="HAMAP" id="MF_00377">
    <property type="entry name" value="DnaA_bact"/>
    <property type="match status" value="1"/>
</dbReference>
<comment type="subcellular location">
    <subcellularLocation>
        <location evidence="8">Cytoplasm</location>
    </subcellularLocation>
</comment>
<dbReference type="InterPro" id="IPR010921">
    <property type="entry name" value="Trp_repressor/repl_initiator"/>
</dbReference>
<gene>
    <name evidence="8" type="primary">dnaA</name>
    <name evidence="14" type="ORF">UABAM_03086</name>
</gene>
<dbReference type="Pfam" id="PF00308">
    <property type="entry name" value="Bac_DnaA"/>
    <property type="match status" value="1"/>
</dbReference>
<comment type="subunit">
    <text evidence="8">Oligomerizes as a right-handed, spiral filament on DNA at oriC.</text>
</comment>
<dbReference type="PRINTS" id="PR00051">
    <property type="entry name" value="DNAA"/>
</dbReference>
<evidence type="ECO:0000256" key="8">
    <source>
        <dbReference type="HAMAP-Rule" id="MF_00377"/>
    </source>
</evidence>
<dbReference type="SMART" id="SM00382">
    <property type="entry name" value="AAA"/>
    <property type="match status" value="1"/>
</dbReference>
<evidence type="ECO:0000256" key="7">
    <source>
        <dbReference type="ARBA" id="ARBA00023125"/>
    </source>
</evidence>
<comment type="similarity">
    <text evidence="1 8 11">Belongs to the DnaA family.</text>
</comment>
<evidence type="ECO:0000256" key="2">
    <source>
        <dbReference type="ARBA" id="ARBA00022490"/>
    </source>
</evidence>
<dbReference type="InterPro" id="IPR024633">
    <property type="entry name" value="DnaA_N_dom"/>
</dbReference>
<keyword evidence="15" id="KW-1185">Reference proteome</keyword>
<proteinExistence type="inferred from homology"/>
<dbReference type="Gene3D" id="3.40.50.300">
    <property type="entry name" value="P-loop containing nucleotide triphosphate hydrolases"/>
    <property type="match status" value="1"/>
</dbReference>
<dbReference type="NCBIfam" id="TIGR00362">
    <property type="entry name" value="DnaA"/>
    <property type="match status" value="1"/>
</dbReference>
<dbReference type="GO" id="GO:0006270">
    <property type="term" value="P:DNA replication initiation"/>
    <property type="evidence" value="ECO:0007669"/>
    <property type="project" value="UniProtKB-UniRule"/>
</dbReference>
<dbReference type="InterPro" id="IPR027417">
    <property type="entry name" value="P-loop_NTPase"/>
</dbReference>